<sequence>QQSVLLEAIEHHCAALELRYPCHLDRLMSLDSTISLPLFEQQSVLSDLDEAVEFCWVALELRPPAH</sequence>
<evidence type="ECO:0000313" key="2">
    <source>
        <dbReference type="Proteomes" id="UP000719766"/>
    </source>
</evidence>
<comment type="caution">
    <text evidence="1">The sequence shown here is derived from an EMBL/GenBank/DDBJ whole genome shotgun (WGS) entry which is preliminary data.</text>
</comment>
<dbReference type="AlphaFoldDB" id="A0A9P7DCK9"/>
<keyword evidence="2" id="KW-1185">Reference proteome</keyword>
<dbReference type="RefSeq" id="XP_041154324.1">
    <property type="nucleotide sequence ID" value="XM_041296197.1"/>
</dbReference>
<protein>
    <submittedName>
        <fullName evidence="1">Uncharacterized protein</fullName>
    </submittedName>
</protein>
<dbReference type="OrthoDB" id="3264935at2759"/>
<feature type="non-terminal residue" evidence="1">
    <location>
        <position position="66"/>
    </location>
</feature>
<dbReference type="GeneID" id="64589961"/>
<proteinExistence type="predicted"/>
<reference evidence="1" key="1">
    <citation type="journal article" date="2020" name="New Phytol.">
        <title>Comparative genomics reveals dynamic genome evolution in host specialist ectomycorrhizal fungi.</title>
        <authorList>
            <person name="Lofgren L.A."/>
            <person name="Nguyen N.H."/>
            <person name="Vilgalys R."/>
            <person name="Ruytinx J."/>
            <person name="Liao H.L."/>
            <person name="Branco S."/>
            <person name="Kuo A."/>
            <person name="LaButti K."/>
            <person name="Lipzen A."/>
            <person name="Andreopoulos W."/>
            <person name="Pangilinan J."/>
            <person name="Riley R."/>
            <person name="Hundley H."/>
            <person name="Na H."/>
            <person name="Barry K."/>
            <person name="Grigoriev I.V."/>
            <person name="Stajich J.E."/>
            <person name="Kennedy P.G."/>
        </authorList>
    </citation>
    <scope>NUCLEOTIDE SEQUENCE</scope>
    <source>
        <strain evidence="1">S12</strain>
    </source>
</reference>
<organism evidence="1 2">
    <name type="scientific">Suillus plorans</name>
    <dbReference type="NCBI Taxonomy" id="116603"/>
    <lineage>
        <taxon>Eukaryota</taxon>
        <taxon>Fungi</taxon>
        <taxon>Dikarya</taxon>
        <taxon>Basidiomycota</taxon>
        <taxon>Agaricomycotina</taxon>
        <taxon>Agaricomycetes</taxon>
        <taxon>Agaricomycetidae</taxon>
        <taxon>Boletales</taxon>
        <taxon>Suillineae</taxon>
        <taxon>Suillaceae</taxon>
        <taxon>Suillus</taxon>
    </lineage>
</organism>
<evidence type="ECO:0000313" key="1">
    <source>
        <dbReference type="EMBL" id="KAG1786928.1"/>
    </source>
</evidence>
<feature type="non-terminal residue" evidence="1">
    <location>
        <position position="1"/>
    </location>
</feature>
<name>A0A9P7DCK9_9AGAM</name>
<gene>
    <name evidence="1" type="ORF">HD556DRAFT_1192160</name>
</gene>
<dbReference type="EMBL" id="JABBWE010000086">
    <property type="protein sequence ID" value="KAG1786928.1"/>
    <property type="molecule type" value="Genomic_DNA"/>
</dbReference>
<accession>A0A9P7DCK9</accession>
<dbReference type="Proteomes" id="UP000719766">
    <property type="component" value="Unassembled WGS sequence"/>
</dbReference>